<accession>A0A421NY63</accession>
<dbReference type="GO" id="GO:0003735">
    <property type="term" value="F:structural constituent of ribosome"/>
    <property type="evidence" value="ECO:0007669"/>
    <property type="project" value="UniProtKB-UniRule"/>
</dbReference>
<dbReference type="SUPFAM" id="SSF50447">
    <property type="entry name" value="Translation proteins"/>
    <property type="match status" value="1"/>
</dbReference>
<keyword evidence="4 7" id="KW-0689">Ribosomal protein</keyword>
<evidence type="ECO:0000256" key="7">
    <source>
        <dbReference type="HAMAP-Rule" id="MF_01325"/>
    </source>
</evidence>
<evidence type="ECO:0000256" key="6">
    <source>
        <dbReference type="ARBA" id="ARBA00035243"/>
    </source>
</evidence>
<organism evidence="11 12">
    <name type="scientific">Candidatus Phytoplasma solani</name>
    <dbReference type="NCBI Taxonomy" id="69896"/>
    <lineage>
        <taxon>Bacteria</taxon>
        <taxon>Bacillati</taxon>
        <taxon>Mycoplasmatota</taxon>
        <taxon>Mollicutes</taxon>
        <taxon>Acholeplasmatales</taxon>
        <taxon>Acholeplasmataceae</taxon>
        <taxon>Candidatus Phytoplasma</taxon>
        <taxon>16SrXII (Stolbur group)</taxon>
    </lineage>
</organism>
<dbReference type="Proteomes" id="UP000283896">
    <property type="component" value="Unassembled WGS sequence"/>
</dbReference>
<dbReference type="STRING" id="69896.S284_01370"/>
<comment type="function">
    <text evidence="7 9">One of the primary rRNA binding proteins, it binds directly near the 3'-end of the 23S rRNA, where it nucleates assembly of the 50S subunit.</text>
</comment>
<keyword evidence="3 7" id="KW-0694">RNA-binding</keyword>
<dbReference type="FunFam" id="3.30.160.810:FF:000001">
    <property type="entry name" value="50S ribosomal protein L3"/>
    <property type="match status" value="1"/>
</dbReference>
<dbReference type="OrthoDB" id="9806135at2"/>
<dbReference type="InterPro" id="IPR019926">
    <property type="entry name" value="Ribosomal_uL3_CS"/>
</dbReference>
<evidence type="ECO:0000256" key="8">
    <source>
        <dbReference type="RuleBase" id="RU003905"/>
    </source>
</evidence>
<dbReference type="InterPro" id="IPR019927">
    <property type="entry name" value="Ribosomal_uL3_bac/org-type"/>
</dbReference>
<comment type="similarity">
    <text evidence="1 7 8">Belongs to the universal ribosomal protein uL3 family.</text>
</comment>
<evidence type="ECO:0000256" key="2">
    <source>
        <dbReference type="ARBA" id="ARBA00022730"/>
    </source>
</evidence>
<evidence type="ECO:0000256" key="4">
    <source>
        <dbReference type="ARBA" id="ARBA00022980"/>
    </source>
</evidence>
<dbReference type="GO" id="GO:0006412">
    <property type="term" value="P:translation"/>
    <property type="evidence" value="ECO:0007669"/>
    <property type="project" value="UniProtKB-UniRule"/>
</dbReference>
<gene>
    <name evidence="7 11" type="primary">rplC</name>
    <name evidence="11" type="ORF">PSSA1_v1c2870</name>
</gene>
<evidence type="ECO:0000256" key="1">
    <source>
        <dbReference type="ARBA" id="ARBA00006540"/>
    </source>
</evidence>
<evidence type="ECO:0000313" key="11">
    <source>
        <dbReference type="EMBL" id="RMI88860.1"/>
    </source>
</evidence>
<evidence type="ECO:0000256" key="3">
    <source>
        <dbReference type="ARBA" id="ARBA00022884"/>
    </source>
</evidence>
<dbReference type="EMBL" id="MPBG01000003">
    <property type="protein sequence ID" value="RMI88860.1"/>
    <property type="molecule type" value="Genomic_DNA"/>
</dbReference>
<dbReference type="Pfam" id="PF00297">
    <property type="entry name" value="Ribosomal_L3"/>
    <property type="match status" value="1"/>
</dbReference>
<keyword evidence="12" id="KW-1185">Reference proteome</keyword>
<feature type="region of interest" description="Disordered" evidence="10">
    <location>
        <begin position="123"/>
        <end position="165"/>
    </location>
</feature>
<dbReference type="InterPro" id="IPR000597">
    <property type="entry name" value="Ribosomal_uL3"/>
</dbReference>
<evidence type="ECO:0000256" key="9">
    <source>
        <dbReference type="RuleBase" id="RU003906"/>
    </source>
</evidence>
<keyword evidence="5 7" id="KW-0687">Ribonucleoprotein</keyword>
<dbReference type="GO" id="GO:0019843">
    <property type="term" value="F:rRNA binding"/>
    <property type="evidence" value="ECO:0007669"/>
    <property type="project" value="UniProtKB-UniRule"/>
</dbReference>
<dbReference type="PANTHER" id="PTHR11229">
    <property type="entry name" value="50S RIBOSOMAL PROTEIN L3"/>
    <property type="match status" value="1"/>
</dbReference>
<sequence length="221" mass="24315">MAQGILGKKIGMTQIFNKQGELIPVTIVEVSANVVLQQKNVELDGYAATQIGFDDKREKITTKPMLGHFKKAATTPKRFIQEIKFKKEAISLLSDLAVGDKITSNLFQVDDFIDVTGTSKGKGFQGSVKRHNQSRGPETHGSRYHRRPGSMGPIKGKIKGKKLPGQMGHKTVTIQNLVIVSIDHDKSLFLIKGNVPGPNKGFVMIKSAVKKLTKEQMHAKI</sequence>
<evidence type="ECO:0000256" key="5">
    <source>
        <dbReference type="ARBA" id="ARBA00023274"/>
    </source>
</evidence>
<dbReference type="RefSeq" id="WP_023161260.1">
    <property type="nucleotide sequence ID" value="NC_022588.1"/>
</dbReference>
<reference evidence="12" key="1">
    <citation type="submission" date="2016-11" db="EMBL/GenBank/DDBJ databases">
        <title>Genome sequence of Candidatus Phytoplasma solani strain SA-1.</title>
        <authorList>
            <person name="Haryono M."/>
            <person name="Samarzija I."/>
            <person name="Seruga Music M."/>
            <person name="Hogenhout S."/>
            <person name="Kuo C.-H."/>
        </authorList>
    </citation>
    <scope>NUCLEOTIDE SEQUENCE [LARGE SCALE GENOMIC DNA]</scope>
    <source>
        <strain evidence="12">SA-1</strain>
    </source>
</reference>
<dbReference type="FunFam" id="2.40.30.10:FF:000004">
    <property type="entry name" value="50S ribosomal protein L3"/>
    <property type="match status" value="1"/>
</dbReference>
<comment type="subunit">
    <text evidence="7 9">Part of the 50S ribosomal subunit. Forms a cluster with proteins L14 and L19.</text>
</comment>
<proteinExistence type="inferred from homology"/>
<dbReference type="GO" id="GO:0022625">
    <property type="term" value="C:cytosolic large ribosomal subunit"/>
    <property type="evidence" value="ECO:0007669"/>
    <property type="project" value="TreeGrafter"/>
</dbReference>
<dbReference type="HAMAP" id="MF_01325_B">
    <property type="entry name" value="Ribosomal_uL3_B"/>
    <property type="match status" value="1"/>
</dbReference>
<evidence type="ECO:0000313" key="12">
    <source>
        <dbReference type="Proteomes" id="UP000283896"/>
    </source>
</evidence>
<dbReference type="KEGG" id="psol:S284_01370"/>
<dbReference type="AlphaFoldDB" id="A0A421NY63"/>
<dbReference type="PROSITE" id="PS00474">
    <property type="entry name" value="RIBOSOMAL_L3"/>
    <property type="match status" value="1"/>
</dbReference>
<evidence type="ECO:0000256" key="10">
    <source>
        <dbReference type="SAM" id="MobiDB-lite"/>
    </source>
</evidence>
<comment type="caution">
    <text evidence="11">The sequence shown here is derived from an EMBL/GenBank/DDBJ whole genome shotgun (WGS) entry which is preliminary data.</text>
</comment>
<keyword evidence="2 7" id="KW-0699">rRNA-binding</keyword>
<dbReference type="Gene3D" id="3.30.160.810">
    <property type="match status" value="1"/>
</dbReference>
<dbReference type="InterPro" id="IPR009000">
    <property type="entry name" value="Transl_B-barrel_sf"/>
</dbReference>
<protein>
    <recommendedName>
        <fullName evidence="6 7">Large ribosomal subunit protein uL3</fullName>
    </recommendedName>
</protein>
<name>A0A421NY63_9MOLU</name>
<dbReference type="NCBIfam" id="TIGR03625">
    <property type="entry name" value="L3_bact"/>
    <property type="match status" value="1"/>
</dbReference>
<dbReference type="Gene3D" id="2.40.30.10">
    <property type="entry name" value="Translation factors"/>
    <property type="match status" value="1"/>
</dbReference>
<dbReference type="PANTHER" id="PTHR11229:SF16">
    <property type="entry name" value="LARGE RIBOSOMAL SUBUNIT PROTEIN UL3C"/>
    <property type="match status" value="1"/>
</dbReference>